<evidence type="ECO:0000313" key="2">
    <source>
        <dbReference type="Proteomes" id="UP000613740"/>
    </source>
</evidence>
<gene>
    <name evidence="1" type="ORF">HYH02_014578</name>
</gene>
<sequence>MGTCNTACPYPGGRPGAAAGGGGHAEPLGVQVDTDVATMVSPLRRDSRLAAVPLDARVAMLLRESKLEVMAMGLFADDAPNGLRTRGSSGGASSAVAAAGELEEVFGAEAGGGPRGRWVFESDQEVEANLVGYAGARAAVQEVAANMAAAYGVEAREWSVGYPCIEYVDAGPGQRGVAEQAPRTVLPAGRRGFAVLVPAEADGASLNVVCGSHNDITAFQARVGMYEAAVAVGAAPPGAAAGVRASGMEPGAQHGAASAAAAASIPLHVMKRIRMLPQHALLVDGQLIVASVAGPDGGRGGRQLWMRMVAGPLSDTEREKLSWDNFVAAVDSRFACRVL</sequence>
<keyword evidence="2" id="KW-1185">Reference proteome</keyword>
<dbReference type="EMBL" id="JAEHOD010000100">
    <property type="protein sequence ID" value="KAG2427532.1"/>
    <property type="molecule type" value="Genomic_DNA"/>
</dbReference>
<dbReference type="Proteomes" id="UP000613740">
    <property type="component" value="Unassembled WGS sequence"/>
</dbReference>
<reference evidence="1" key="1">
    <citation type="journal article" date="2020" name="bioRxiv">
        <title>Comparative genomics of Chlamydomonas.</title>
        <authorList>
            <person name="Craig R.J."/>
            <person name="Hasan A.R."/>
            <person name="Ness R.W."/>
            <person name="Keightley P.D."/>
        </authorList>
    </citation>
    <scope>NUCLEOTIDE SEQUENCE</scope>
    <source>
        <strain evidence="1">CCAP 11/173</strain>
    </source>
</reference>
<organism evidence="1 2">
    <name type="scientific">Chlamydomonas schloesseri</name>
    <dbReference type="NCBI Taxonomy" id="2026947"/>
    <lineage>
        <taxon>Eukaryota</taxon>
        <taxon>Viridiplantae</taxon>
        <taxon>Chlorophyta</taxon>
        <taxon>core chlorophytes</taxon>
        <taxon>Chlorophyceae</taxon>
        <taxon>CS clade</taxon>
        <taxon>Chlamydomonadales</taxon>
        <taxon>Chlamydomonadaceae</taxon>
        <taxon>Chlamydomonas</taxon>
    </lineage>
</organism>
<proteinExistence type="predicted"/>
<accession>A0A835SM42</accession>
<protein>
    <submittedName>
        <fullName evidence="1">Uncharacterized protein</fullName>
    </submittedName>
</protein>
<evidence type="ECO:0000313" key="1">
    <source>
        <dbReference type="EMBL" id="KAG2427532.1"/>
    </source>
</evidence>
<dbReference type="AlphaFoldDB" id="A0A835SM42"/>
<comment type="caution">
    <text evidence="1">The sequence shown here is derived from an EMBL/GenBank/DDBJ whole genome shotgun (WGS) entry which is preliminary data.</text>
</comment>
<name>A0A835SM42_9CHLO</name>